<evidence type="ECO:0000313" key="2">
    <source>
        <dbReference type="EMBL" id="KIW57428.1"/>
    </source>
</evidence>
<dbReference type="OrthoDB" id="4161193at2759"/>
<sequence length="106" mass="12315">MSVSGFSVQHDPEVQAYNKLRATYLAAEKERRRDEKSRKQEEKKLLESFKKDRRMKSRTGNRNVVSRILHPVGKDRDERLLPEVMGAKSVDSESDLDEVSLKEALR</sequence>
<reference evidence="2 3" key="1">
    <citation type="submission" date="2015-01" db="EMBL/GenBank/DDBJ databases">
        <title>The Genome Sequence of Exophiala xenobiotica CBS118157.</title>
        <authorList>
            <consortium name="The Broad Institute Genomics Platform"/>
            <person name="Cuomo C."/>
            <person name="de Hoog S."/>
            <person name="Gorbushina A."/>
            <person name="Stielow B."/>
            <person name="Teixiera M."/>
            <person name="Abouelleil A."/>
            <person name="Chapman S.B."/>
            <person name="Priest M."/>
            <person name="Young S.K."/>
            <person name="Wortman J."/>
            <person name="Nusbaum C."/>
            <person name="Birren B."/>
        </authorList>
    </citation>
    <scope>NUCLEOTIDE SEQUENCE [LARGE SCALE GENOMIC DNA]</scope>
    <source>
        <strain evidence="2 3">CBS 118157</strain>
    </source>
</reference>
<protein>
    <submittedName>
        <fullName evidence="2">Uncharacterized protein</fullName>
    </submittedName>
</protein>
<organism evidence="2 3">
    <name type="scientific">Exophiala xenobiotica</name>
    <dbReference type="NCBI Taxonomy" id="348802"/>
    <lineage>
        <taxon>Eukaryota</taxon>
        <taxon>Fungi</taxon>
        <taxon>Dikarya</taxon>
        <taxon>Ascomycota</taxon>
        <taxon>Pezizomycotina</taxon>
        <taxon>Eurotiomycetes</taxon>
        <taxon>Chaetothyriomycetidae</taxon>
        <taxon>Chaetothyriales</taxon>
        <taxon>Herpotrichiellaceae</taxon>
        <taxon>Exophiala</taxon>
    </lineage>
</organism>
<name>A0A0D2EPJ6_9EURO</name>
<evidence type="ECO:0000256" key="1">
    <source>
        <dbReference type="SAM" id="MobiDB-lite"/>
    </source>
</evidence>
<dbReference type="GeneID" id="25327886"/>
<dbReference type="EMBL" id="KN847319">
    <property type="protein sequence ID" value="KIW57428.1"/>
    <property type="molecule type" value="Genomic_DNA"/>
</dbReference>
<dbReference type="HOGENOM" id="CLU_174943_0_0_1"/>
<feature type="region of interest" description="Disordered" evidence="1">
    <location>
        <begin position="28"/>
        <end position="62"/>
    </location>
</feature>
<feature type="region of interest" description="Disordered" evidence="1">
    <location>
        <begin position="85"/>
        <end position="106"/>
    </location>
</feature>
<dbReference type="AlphaFoldDB" id="A0A0D2EPJ6"/>
<gene>
    <name evidence="2" type="ORF">PV05_05978</name>
</gene>
<dbReference type="RefSeq" id="XP_013318012.1">
    <property type="nucleotide sequence ID" value="XM_013462558.1"/>
</dbReference>
<dbReference type="Proteomes" id="UP000054342">
    <property type="component" value="Unassembled WGS sequence"/>
</dbReference>
<keyword evidence="3" id="KW-1185">Reference proteome</keyword>
<feature type="compositionally biased region" description="Basic and acidic residues" evidence="1">
    <location>
        <begin position="28"/>
        <end position="50"/>
    </location>
</feature>
<proteinExistence type="predicted"/>
<accession>A0A0D2EPJ6</accession>
<evidence type="ECO:0000313" key="3">
    <source>
        <dbReference type="Proteomes" id="UP000054342"/>
    </source>
</evidence>